<reference evidence="2 3" key="1">
    <citation type="journal article" date="2011" name="Int. J. Syst. Evol. Microbiol.">
        <title>Description of Undibacterium oligocarboniphilum sp. nov., isolated from purified water, and Undibacterium pigrum strain CCUG 49012 as the type strain of Undibacterium parvum sp. nov., and emended descriptions of the genus Undibacterium and the species Undibacterium pigrum.</title>
        <authorList>
            <person name="Eder W."/>
            <person name="Wanner G."/>
            <person name="Ludwig W."/>
            <person name="Busse H.J."/>
            <person name="Ziemke-Kageler F."/>
            <person name="Lang E."/>
        </authorList>
    </citation>
    <scope>NUCLEOTIDE SEQUENCE [LARGE SCALE GENOMIC DNA]</scope>
    <source>
        <strain evidence="2 3">DSM 23061</strain>
    </source>
</reference>
<keyword evidence="1" id="KW-1133">Transmembrane helix</keyword>
<dbReference type="OrthoDB" id="8781964at2"/>
<organism evidence="2 3">
    <name type="scientific">Undibacterium parvum</name>
    <dbReference type="NCBI Taxonomy" id="401471"/>
    <lineage>
        <taxon>Bacteria</taxon>
        <taxon>Pseudomonadati</taxon>
        <taxon>Pseudomonadota</taxon>
        <taxon>Betaproteobacteria</taxon>
        <taxon>Burkholderiales</taxon>
        <taxon>Oxalobacteraceae</taxon>
        <taxon>Undibacterium</taxon>
    </lineage>
</organism>
<dbReference type="Proteomes" id="UP000275663">
    <property type="component" value="Chromosome"/>
</dbReference>
<accession>A0A3Q9BSW6</accession>
<evidence type="ECO:0000313" key="3">
    <source>
        <dbReference type="Proteomes" id="UP000275663"/>
    </source>
</evidence>
<proteinExistence type="predicted"/>
<protein>
    <submittedName>
        <fullName evidence="2">Uncharacterized protein</fullName>
    </submittedName>
</protein>
<gene>
    <name evidence="2" type="ORF">EJN92_18445</name>
</gene>
<keyword evidence="3" id="KW-1185">Reference proteome</keyword>
<name>A0A3Q9BSW6_9BURK</name>
<dbReference type="AlphaFoldDB" id="A0A3Q9BSW6"/>
<keyword evidence="1" id="KW-0472">Membrane</keyword>
<feature type="transmembrane region" description="Helical" evidence="1">
    <location>
        <begin position="35"/>
        <end position="53"/>
    </location>
</feature>
<dbReference type="EMBL" id="CP034464">
    <property type="protein sequence ID" value="AZP13794.1"/>
    <property type="molecule type" value="Genomic_DNA"/>
</dbReference>
<evidence type="ECO:0000313" key="2">
    <source>
        <dbReference type="EMBL" id="AZP13794.1"/>
    </source>
</evidence>
<sequence>MKNSTRQYLYSVLRQASQEFQGFAKKLSLRLLRTPLPKVLIVVLGIALLISLIPLVLTLFLVFVLLKIILSLVTLALRGPLGSDLQPVRRPYRKE</sequence>
<dbReference type="KEGG" id="upv:EJN92_18445"/>
<evidence type="ECO:0000256" key="1">
    <source>
        <dbReference type="SAM" id="Phobius"/>
    </source>
</evidence>
<keyword evidence="1" id="KW-0812">Transmembrane</keyword>
<dbReference type="RefSeq" id="WP_126129163.1">
    <property type="nucleotide sequence ID" value="NZ_CP034464.1"/>
</dbReference>